<accession>A0A1I7VRN1</accession>
<organism evidence="2 3">
    <name type="scientific">Loa loa</name>
    <name type="common">Eye worm</name>
    <name type="synonym">Filaria loa</name>
    <dbReference type="NCBI Taxonomy" id="7209"/>
    <lineage>
        <taxon>Eukaryota</taxon>
        <taxon>Metazoa</taxon>
        <taxon>Ecdysozoa</taxon>
        <taxon>Nematoda</taxon>
        <taxon>Chromadorea</taxon>
        <taxon>Rhabditida</taxon>
        <taxon>Spirurina</taxon>
        <taxon>Spiruromorpha</taxon>
        <taxon>Filarioidea</taxon>
        <taxon>Onchocercidae</taxon>
        <taxon>Loa</taxon>
    </lineage>
</organism>
<dbReference type="WBParaSite" id="EN70_5532">
    <property type="protein sequence ID" value="EN70_5532"/>
    <property type="gene ID" value="EN70_5532"/>
</dbReference>
<evidence type="ECO:0000259" key="1">
    <source>
        <dbReference type="PROSITE" id="PS50181"/>
    </source>
</evidence>
<dbReference type="GO" id="GO:0031146">
    <property type="term" value="P:SCF-dependent proteasomal ubiquitin-dependent protein catabolic process"/>
    <property type="evidence" value="ECO:0007669"/>
    <property type="project" value="TreeGrafter"/>
</dbReference>
<protein>
    <submittedName>
        <fullName evidence="3">F-box domain-containing protein</fullName>
    </submittedName>
</protein>
<proteinExistence type="predicted"/>
<dbReference type="SUPFAM" id="SSF81383">
    <property type="entry name" value="F-box domain"/>
    <property type="match status" value="1"/>
</dbReference>
<dbReference type="Proteomes" id="UP000095285">
    <property type="component" value="Unassembled WGS sequence"/>
</dbReference>
<dbReference type="Gene3D" id="1.20.1280.50">
    <property type="match status" value="1"/>
</dbReference>
<evidence type="ECO:0000313" key="2">
    <source>
        <dbReference type="Proteomes" id="UP000095285"/>
    </source>
</evidence>
<dbReference type="SUPFAM" id="SSF52047">
    <property type="entry name" value="RNI-like"/>
    <property type="match status" value="1"/>
</dbReference>
<reference evidence="2" key="1">
    <citation type="submission" date="2012-04" db="EMBL/GenBank/DDBJ databases">
        <title>The Genome Sequence of Loa loa.</title>
        <authorList>
            <consortium name="The Broad Institute Genome Sequencing Platform"/>
            <consortium name="Broad Institute Genome Sequencing Center for Infectious Disease"/>
            <person name="Nutman T.B."/>
            <person name="Fink D.L."/>
            <person name="Russ C."/>
            <person name="Young S."/>
            <person name="Zeng Q."/>
            <person name="Gargeya S."/>
            <person name="Alvarado L."/>
            <person name="Berlin A."/>
            <person name="Chapman S.B."/>
            <person name="Chen Z."/>
            <person name="Freedman E."/>
            <person name="Gellesch M."/>
            <person name="Goldberg J."/>
            <person name="Griggs A."/>
            <person name="Gujja S."/>
            <person name="Heilman E.R."/>
            <person name="Heiman D."/>
            <person name="Howarth C."/>
            <person name="Mehta T."/>
            <person name="Neiman D."/>
            <person name="Pearson M."/>
            <person name="Roberts A."/>
            <person name="Saif S."/>
            <person name="Shea T."/>
            <person name="Shenoy N."/>
            <person name="Sisk P."/>
            <person name="Stolte C."/>
            <person name="Sykes S."/>
            <person name="White J."/>
            <person name="Yandava C."/>
            <person name="Haas B."/>
            <person name="Henn M.R."/>
            <person name="Nusbaum C."/>
            <person name="Birren B."/>
        </authorList>
    </citation>
    <scope>NUCLEOTIDE SEQUENCE [LARGE SCALE GENOMIC DNA]</scope>
</reference>
<dbReference type="InterPro" id="IPR032675">
    <property type="entry name" value="LRR_dom_sf"/>
</dbReference>
<name>A0A1I7VRN1_LOALO</name>
<evidence type="ECO:0000313" key="3">
    <source>
        <dbReference type="WBParaSite" id="EN70_5532"/>
    </source>
</evidence>
<dbReference type="AlphaFoldDB" id="A0A1I7VRN1"/>
<reference evidence="3" key="2">
    <citation type="submission" date="2016-11" db="UniProtKB">
        <authorList>
            <consortium name="WormBaseParasite"/>
        </authorList>
    </citation>
    <scope>IDENTIFICATION</scope>
</reference>
<dbReference type="CDD" id="cd09917">
    <property type="entry name" value="F-box_SF"/>
    <property type="match status" value="1"/>
</dbReference>
<dbReference type="Pfam" id="PF12937">
    <property type="entry name" value="F-box-like"/>
    <property type="match status" value="1"/>
</dbReference>
<dbReference type="PANTHER" id="PTHR13318">
    <property type="entry name" value="PARTNER OF PAIRED, ISOFORM B-RELATED"/>
    <property type="match status" value="1"/>
</dbReference>
<keyword evidence="2" id="KW-1185">Reference proteome</keyword>
<dbReference type="Gene3D" id="3.80.10.10">
    <property type="entry name" value="Ribonuclease Inhibitor"/>
    <property type="match status" value="1"/>
</dbReference>
<dbReference type="GO" id="GO:0019005">
    <property type="term" value="C:SCF ubiquitin ligase complex"/>
    <property type="evidence" value="ECO:0007669"/>
    <property type="project" value="TreeGrafter"/>
</dbReference>
<dbReference type="InterPro" id="IPR001810">
    <property type="entry name" value="F-box_dom"/>
</dbReference>
<sequence length="559" mass="64524">MDAITESPGRYWPVSHKYDTIDRKYKFFKATNAYRMQAYYPLIQLGRASYSYARRDVTSLRSQISIGIEMDIDEFTTDSSVKEETLTTVNDLSDDILLAIFAYCHPIDLIHGFSLVCRRWNYLANYSSLFTEVRVLVDDFSLKYGSVKMFFHRTSQYLRKLCIDCPVPLPSAEVNALFDICFPNVIHLDLGSLKEMNTTLLKKLSNCFPNVETLHMEKIERSSKCDDNAQEWGKTLKMLFEDESIFPKVKNFFVGNVIAYSPESDPKLPACNRPLNLLHIYDGMGEIDFSVIRSSPWRSTLTELHLGYYIRNDGIEYIGLLHNLKNLCNLEELRVIFGGEDCNVSSEGLTVLFTLPDKEPEKSFPYKLKHLVIGKFYGIDGDLLQTIDRNCPNLRTLGLPHSEYSASGDEVMPSIISNFKHLMFLDLSSLGECYKDEVWNNLNDDDLPDLRLLKLHGNKVNIENLQRLNLRRPKLLISTRVNHFINWTETENGCVFHDTFYGDIRAVENDLRQIDGLRNFVTKPELCIYDNLSFYTLTRSSSVEFRHDGRIRPFYGDSL</sequence>
<dbReference type="InterPro" id="IPR036047">
    <property type="entry name" value="F-box-like_dom_sf"/>
</dbReference>
<feature type="domain" description="F-box" evidence="1">
    <location>
        <begin position="86"/>
        <end position="133"/>
    </location>
</feature>
<dbReference type="PROSITE" id="PS50181">
    <property type="entry name" value="FBOX"/>
    <property type="match status" value="1"/>
</dbReference>
<dbReference type="STRING" id="7209.A0A1I7VRN1"/>